<dbReference type="EMBL" id="KZ349141">
    <property type="protein sequence ID" value="PIO65274.1"/>
    <property type="molecule type" value="Genomic_DNA"/>
</dbReference>
<keyword evidence="2" id="KW-1185">Reference proteome</keyword>
<dbReference type="InterPro" id="IPR005312">
    <property type="entry name" value="DUF1759"/>
</dbReference>
<reference evidence="1 2" key="1">
    <citation type="submission" date="2015-09" db="EMBL/GenBank/DDBJ databases">
        <title>Draft genome of the parasitic nematode Teladorsagia circumcincta isolate WARC Sus (inbred).</title>
        <authorList>
            <person name="Mitreva M."/>
        </authorList>
    </citation>
    <scope>NUCLEOTIDE SEQUENCE [LARGE SCALE GENOMIC DNA]</scope>
    <source>
        <strain evidence="1 2">S</strain>
    </source>
</reference>
<dbReference type="Proteomes" id="UP000230423">
    <property type="component" value="Unassembled WGS sequence"/>
</dbReference>
<dbReference type="Pfam" id="PF03564">
    <property type="entry name" value="DUF1759"/>
    <property type="match status" value="1"/>
</dbReference>
<evidence type="ECO:0000313" key="1">
    <source>
        <dbReference type="EMBL" id="PIO65274.1"/>
    </source>
</evidence>
<sequence>MPSSRITRIFRLIMLRNPDDDSSPSADPLPPLFEFNYLLNTSRVEACNAVEKFQITEENYQKAVEFLKRKYGNQEKLFHHIVINTEIFLTTPSKPESRKKLRKAYAQEEV</sequence>
<accession>A0A2G9U518</accession>
<dbReference type="OrthoDB" id="5876002at2759"/>
<organism evidence="1 2">
    <name type="scientific">Teladorsagia circumcincta</name>
    <name type="common">Brown stomach worm</name>
    <name type="synonym">Ostertagia circumcincta</name>
    <dbReference type="NCBI Taxonomy" id="45464"/>
    <lineage>
        <taxon>Eukaryota</taxon>
        <taxon>Metazoa</taxon>
        <taxon>Ecdysozoa</taxon>
        <taxon>Nematoda</taxon>
        <taxon>Chromadorea</taxon>
        <taxon>Rhabditida</taxon>
        <taxon>Rhabditina</taxon>
        <taxon>Rhabditomorpha</taxon>
        <taxon>Strongyloidea</taxon>
        <taxon>Trichostrongylidae</taxon>
        <taxon>Teladorsagia</taxon>
    </lineage>
</organism>
<gene>
    <name evidence="1" type="ORF">TELCIR_13068</name>
</gene>
<proteinExistence type="predicted"/>
<name>A0A2G9U518_TELCI</name>
<protein>
    <submittedName>
        <fullName evidence="1">Uncharacterized protein</fullName>
    </submittedName>
</protein>
<evidence type="ECO:0000313" key="2">
    <source>
        <dbReference type="Proteomes" id="UP000230423"/>
    </source>
</evidence>
<dbReference type="AlphaFoldDB" id="A0A2G9U518"/>